<evidence type="ECO:0000256" key="1">
    <source>
        <dbReference type="ARBA" id="ARBA00023157"/>
    </source>
</evidence>
<proteinExistence type="predicted"/>
<comment type="caution">
    <text evidence="4">The sequence shown here is derived from an EMBL/GenBank/DDBJ whole genome shotgun (WGS) entry which is preliminary data.</text>
</comment>
<reference evidence="4 5" key="1">
    <citation type="journal article" date="2019" name="Genome Biol. Evol.">
        <title>Whole-Genome Sequencing of the Giant Devil Catfish, Bagarius yarrelli.</title>
        <authorList>
            <person name="Jiang W."/>
            <person name="Lv Y."/>
            <person name="Cheng L."/>
            <person name="Yang K."/>
            <person name="Chao B."/>
            <person name="Wang X."/>
            <person name="Li Y."/>
            <person name="Pan X."/>
            <person name="You X."/>
            <person name="Zhang Y."/>
            <person name="Yang J."/>
            <person name="Li J."/>
            <person name="Zhang X."/>
            <person name="Liu S."/>
            <person name="Sun C."/>
            <person name="Yang J."/>
            <person name="Shi Q."/>
        </authorList>
    </citation>
    <scope>NUCLEOTIDE SEQUENCE [LARGE SCALE GENOMIC DNA]</scope>
    <source>
        <strain evidence="4">JWS20170419001</strain>
        <tissue evidence="4">Muscle</tissue>
    </source>
</reference>
<dbReference type="SUPFAM" id="SSF57630">
    <property type="entry name" value="GLA-domain"/>
    <property type="match status" value="1"/>
</dbReference>
<dbReference type="EMBL" id="VCAZ01000083">
    <property type="protein sequence ID" value="TSQ24026.1"/>
    <property type="molecule type" value="Genomic_DNA"/>
</dbReference>
<name>A0A556UZQ7_BAGYA</name>
<dbReference type="Gene3D" id="4.10.740.10">
    <property type="entry name" value="Coagulation Factor IX"/>
    <property type="match status" value="1"/>
</dbReference>
<keyword evidence="4" id="KW-0812">Transmembrane</keyword>
<feature type="compositionally biased region" description="Basic and acidic residues" evidence="2">
    <location>
        <begin position="72"/>
        <end position="86"/>
    </location>
</feature>
<dbReference type="AlphaFoldDB" id="A0A556UZQ7"/>
<evidence type="ECO:0000256" key="2">
    <source>
        <dbReference type="SAM" id="MobiDB-lite"/>
    </source>
</evidence>
<dbReference type="Pfam" id="PF00594">
    <property type="entry name" value="Gla"/>
    <property type="match status" value="1"/>
</dbReference>
<evidence type="ECO:0000259" key="3">
    <source>
        <dbReference type="PROSITE" id="PS50998"/>
    </source>
</evidence>
<dbReference type="GO" id="GO:0005886">
    <property type="term" value="C:plasma membrane"/>
    <property type="evidence" value="ECO:0007669"/>
    <property type="project" value="TreeGrafter"/>
</dbReference>
<organism evidence="4 5">
    <name type="scientific">Bagarius yarrelli</name>
    <name type="common">Goonch</name>
    <name type="synonym">Bagrus yarrelli</name>
    <dbReference type="NCBI Taxonomy" id="175774"/>
    <lineage>
        <taxon>Eukaryota</taxon>
        <taxon>Metazoa</taxon>
        <taxon>Chordata</taxon>
        <taxon>Craniata</taxon>
        <taxon>Vertebrata</taxon>
        <taxon>Euteleostomi</taxon>
        <taxon>Actinopterygii</taxon>
        <taxon>Neopterygii</taxon>
        <taxon>Teleostei</taxon>
        <taxon>Ostariophysi</taxon>
        <taxon>Siluriformes</taxon>
        <taxon>Sisoridae</taxon>
        <taxon>Sisorinae</taxon>
        <taxon>Bagarius</taxon>
    </lineage>
</organism>
<dbReference type="InterPro" id="IPR017857">
    <property type="entry name" value="Coagulation_fac-like_Gla_dom"/>
</dbReference>
<keyword evidence="5" id="KW-1185">Reference proteome</keyword>
<evidence type="ECO:0000313" key="4">
    <source>
        <dbReference type="EMBL" id="TSQ24026.1"/>
    </source>
</evidence>
<dbReference type="InterPro" id="IPR035972">
    <property type="entry name" value="GLA-like_dom_SF"/>
</dbReference>
<dbReference type="PRINTS" id="PR00001">
    <property type="entry name" value="GLABLOOD"/>
</dbReference>
<keyword evidence="4" id="KW-0472">Membrane</keyword>
<dbReference type="PANTHER" id="PTHR24278">
    <property type="entry name" value="COAGULATION FACTOR"/>
    <property type="match status" value="1"/>
</dbReference>
<accession>A0A556UZQ7</accession>
<dbReference type="InterPro" id="IPR050442">
    <property type="entry name" value="Peptidase_S1_coag_factors"/>
</dbReference>
<dbReference type="OrthoDB" id="9945709at2759"/>
<keyword evidence="1" id="KW-1015">Disulfide bond</keyword>
<dbReference type="FunFam" id="4.10.740.10:FF:000001">
    <property type="entry name" value="vitamin K-dependent protein S"/>
    <property type="match status" value="1"/>
</dbReference>
<feature type="region of interest" description="Disordered" evidence="2">
    <location>
        <begin position="72"/>
        <end position="110"/>
    </location>
</feature>
<dbReference type="GO" id="GO:0005615">
    <property type="term" value="C:extracellular space"/>
    <property type="evidence" value="ECO:0007669"/>
    <property type="project" value="TreeGrafter"/>
</dbReference>
<dbReference type="PROSITE" id="PS50998">
    <property type="entry name" value="GLA_2"/>
    <property type="match status" value="1"/>
</dbReference>
<gene>
    <name evidence="4" type="ORF">Baya_11593</name>
</gene>
<sequence>MVGFTEVCLGLTSVFHLTFARFIINNNDRNDSFLSRSLLYNSWDFELVTQGNLERECMEEICSYEEAREVFDDNQKACPREDDSRRTSGSGDGSSDQHHHSPGLPSYREA</sequence>
<dbReference type="Proteomes" id="UP000319801">
    <property type="component" value="Unassembled WGS sequence"/>
</dbReference>
<dbReference type="SMART" id="SM00069">
    <property type="entry name" value="GLA"/>
    <property type="match status" value="1"/>
</dbReference>
<evidence type="ECO:0000313" key="5">
    <source>
        <dbReference type="Proteomes" id="UP000319801"/>
    </source>
</evidence>
<dbReference type="GO" id="GO:0005509">
    <property type="term" value="F:calcium ion binding"/>
    <property type="evidence" value="ECO:0007669"/>
    <property type="project" value="InterPro"/>
</dbReference>
<dbReference type="PANTHER" id="PTHR24278:SF38">
    <property type="entry name" value="TRANSMEMBRANE GAMMA-CARBOXYGLUTAMIC ACID PROTEIN 4"/>
    <property type="match status" value="1"/>
</dbReference>
<dbReference type="InterPro" id="IPR000294">
    <property type="entry name" value="GLA_domain"/>
</dbReference>
<protein>
    <submittedName>
        <fullName evidence="4">Transmembrane gamma-carboxyglutamic acid protein 4</fullName>
    </submittedName>
</protein>
<feature type="domain" description="Gla" evidence="3">
    <location>
        <begin position="40"/>
        <end position="89"/>
    </location>
</feature>